<keyword evidence="14" id="KW-1185">Reference proteome</keyword>
<evidence type="ECO:0000256" key="2">
    <source>
        <dbReference type="ARBA" id="ARBA00022448"/>
    </source>
</evidence>
<sequence length="702" mass="77971">MNRSHRRLALLGMALSTACFGAHAYAAQTMQMDMHGTMNSTPAAADDGMYEFTLDEVIITGYRTATPLTLSTDPQRPRQPIPAADGAGYLKTIPGFSVVRKGGLGGDPMMRGMGGSRMVMDMNGGGMSGGCPNRMDPTSTYAFPETFSRIIVNKGPQSVRYGASVAGSVIFERETERFEKPGVRGNISVLGASNHRFDELTDVTAGGKEGYARIIQTRNYARDYADGSGRRIHSGYGRHSLTGIVGLTPDPDTLFEVSYDRSRGWAKYAHGMMDGSQFDRDSYAVKFERAHLSPVVEKLTLNFNNDTIDHIMDNYTFRPGGMMGTDVKRVQYGMRAVTDLRFSPQATGAVGIDLRRDAHYFAEAHRRLKGSPNNDMDIKNFGIFLEYNRDLAARSRLRTGLRYDRTETDYHNARFRNPMGMLMRNLVPGSASDHAVSGFVRWENTAKKQPLTFYVGLGHAERPADYWEAYHTWAAYSNRRLGMNATPAATRPRKEKNTQLDLGWVYAGEKTNASLSLYYAHIHDFILRLPQIGMGMNARTPYGNVNARLYGFEAEVTRTVSPRWTLGASLAYTRGDDRTNDAALPQIAPLEATLTAKYSHKKLETNAVWRLVSHQNRFHKGYGSVTGTDYGPTGGFGIFSLSLAYRPDENLTFSFGVDNLFNKTYAEFVNYSEAAIASLGIPAGGHITEPGRTFWFKSSYKF</sequence>
<dbReference type="GO" id="GO:0044718">
    <property type="term" value="P:siderophore transmembrane transport"/>
    <property type="evidence" value="ECO:0007669"/>
    <property type="project" value="TreeGrafter"/>
</dbReference>
<dbReference type="Gene3D" id="2.170.130.10">
    <property type="entry name" value="TonB-dependent receptor, plug domain"/>
    <property type="match status" value="1"/>
</dbReference>
<dbReference type="PANTHER" id="PTHR30069">
    <property type="entry name" value="TONB-DEPENDENT OUTER MEMBRANE RECEPTOR"/>
    <property type="match status" value="1"/>
</dbReference>
<feature type="chain" id="PRO_5039553484" evidence="10">
    <location>
        <begin position="25"/>
        <end position="702"/>
    </location>
</feature>
<feature type="domain" description="TonB-dependent receptor plug" evidence="12">
    <location>
        <begin position="82"/>
        <end position="168"/>
    </location>
</feature>
<name>A0A7G7VL45_9FIRM</name>
<comment type="similarity">
    <text evidence="8 9">Belongs to the TonB-dependent receptor family.</text>
</comment>
<dbReference type="InterPro" id="IPR039426">
    <property type="entry name" value="TonB-dep_rcpt-like"/>
</dbReference>
<dbReference type="NCBIfam" id="TIGR01778">
    <property type="entry name" value="TonB-copper"/>
    <property type="match status" value="1"/>
</dbReference>
<keyword evidence="6 8" id="KW-0472">Membrane</keyword>
<evidence type="ECO:0000256" key="10">
    <source>
        <dbReference type="SAM" id="SignalP"/>
    </source>
</evidence>
<dbReference type="Proteomes" id="UP000515480">
    <property type="component" value="Chromosome"/>
</dbReference>
<keyword evidence="7 8" id="KW-0998">Cell outer membrane</keyword>
<evidence type="ECO:0000256" key="9">
    <source>
        <dbReference type="RuleBase" id="RU003357"/>
    </source>
</evidence>
<keyword evidence="10" id="KW-0732">Signal</keyword>
<dbReference type="InterPro" id="IPR010100">
    <property type="entry name" value="TonB-dep_Cu_rcpt"/>
</dbReference>
<evidence type="ECO:0000256" key="3">
    <source>
        <dbReference type="ARBA" id="ARBA00022452"/>
    </source>
</evidence>
<dbReference type="GO" id="GO:0009279">
    <property type="term" value="C:cell outer membrane"/>
    <property type="evidence" value="ECO:0007669"/>
    <property type="project" value="UniProtKB-SubCell"/>
</dbReference>
<dbReference type="PROSITE" id="PS51257">
    <property type="entry name" value="PROKAR_LIPOPROTEIN"/>
    <property type="match status" value="1"/>
</dbReference>
<proteinExistence type="inferred from homology"/>
<evidence type="ECO:0000259" key="12">
    <source>
        <dbReference type="Pfam" id="PF07715"/>
    </source>
</evidence>
<dbReference type="InterPro" id="IPR036942">
    <property type="entry name" value="Beta-barrel_TonB_sf"/>
</dbReference>
<dbReference type="PANTHER" id="PTHR30069:SF49">
    <property type="entry name" value="OUTER MEMBRANE PROTEIN C"/>
    <property type="match status" value="1"/>
</dbReference>
<dbReference type="CDD" id="cd01347">
    <property type="entry name" value="ligand_gated_channel"/>
    <property type="match status" value="1"/>
</dbReference>
<dbReference type="EMBL" id="CP060204">
    <property type="protein sequence ID" value="QNH54838.1"/>
    <property type="molecule type" value="Genomic_DNA"/>
</dbReference>
<dbReference type="PROSITE" id="PS52016">
    <property type="entry name" value="TONB_DEPENDENT_REC_3"/>
    <property type="match status" value="1"/>
</dbReference>
<evidence type="ECO:0000313" key="13">
    <source>
        <dbReference type="EMBL" id="QNH54838.1"/>
    </source>
</evidence>
<gene>
    <name evidence="13" type="ORF">H1B31_02450</name>
</gene>
<reference evidence="13 14" key="1">
    <citation type="submission" date="2020-07" db="EMBL/GenBank/DDBJ databases">
        <title>Complete genome and description of Selenomonas timonensis sp. nov., a new bacterium isolated from a gingivitis subject.</title>
        <authorList>
            <person name="Antezack A."/>
        </authorList>
    </citation>
    <scope>NUCLEOTIDE SEQUENCE [LARGE SCALE GENOMIC DNA]</scope>
    <source>
        <strain evidence="13 14">Marseille-Q3039</strain>
    </source>
</reference>
<dbReference type="Pfam" id="PF00593">
    <property type="entry name" value="TonB_dep_Rec_b-barrel"/>
    <property type="match status" value="1"/>
</dbReference>
<dbReference type="GO" id="GO:0015344">
    <property type="term" value="F:siderophore uptake transmembrane transporter activity"/>
    <property type="evidence" value="ECO:0007669"/>
    <property type="project" value="TreeGrafter"/>
</dbReference>
<organism evidence="13 14">
    <name type="scientific">Selenomonas timonae</name>
    <dbReference type="NCBI Taxonomy" id="2754044"/>
    <lineage>
        <taxon>Bacteria</taxon>
        <taxon>Bacillati</taxon>
        <taxon>Bacillota</taxon>
        <taxon>Negativicutes</taxon>
        <taxon>Selenomonadales</taxon>
        <taxon>Selenomonadaceae</taxon>
        <taxon>Selenomonas</taxon>
    </lineage>
</organism>
<keyword evidence="13" id="KW-0675">Receptor</keyword>
<keyword evidence="5 9" id="KW-0798">TonB box</keyword>
<dbReference type="KEGG" id="stim:H1B31_02450"/>
<evidence type="ECO:0000256" key="5">
    <source>
        <dbReference type="ARBA" id="ARBA00023077"/>
    </source>
</evidence>
<dbReference type="InterPro" id="IPR000531">
    <property type="entry name" value="Beta-barrel_TonB"/>
</dbReference>
<keyword evidence="3 8" id="KW-1134">Transmembrane beta strand</keyword>
<dbReference type="Pfam" id="PF07715">
    <property type="entry name" value="Plug"/>
    <property type="match status" value="1"/>
</dbReference>
<dbReference type="SUPFAM" id="SSF56935">
    <property type="entry name" value="Porins"/>
    <property type="match status" value="1"/>
</dbReference>
<dbReference type="AlphaFoldDB" id="A0A7G7VL45"/>
<evidence type="ECO:0000256" key="1">
    <source>
        <dbReference type="ARBA" id="ARBA00004571"/>
    </source>
</evidence>
<feature type="signal peptide" evidence="10">
    <location>
        <begin position="1"/>
        <end position="24"/>
    </location>
</feature>
<comment type="subcellular location">
    <subcellularLocation>
        <location evidence="1 8">Cell outer membrane</location>
        <topology evidence="1 8">Multi-pass membrane protein</topology>
    </subcellularLocation>
</comment>
<keyword evidence="4 8" id="KW-0812">Transmembrane</keyword>
<keyword evidence="2 8" id="KW-0813">Transport</keyword>
<accession>A0A7G7VL45</accession>
<evidence type="ECO:0000256" key="8">
    <source>
        <dbReference type="PROSITE-ProRule" id="PRU01360"/>
    </source>
</evidence>
<dbReference type="Gene3D" id="2.40.170.20">
    <property type="entry name" value="TonB-dependent receptor, beta-barrel domain"/>
    <property type="match status" value="1"/>
</dbReference>
<evidence type="ECO:0000256" key="4">
    <source>
        <dbReference type="ARBA" id="ARBA00022692"/>
    </source>
</evidence>
<dbReference type="InterPro" id="IPR037066">
    <property type="entry name" value="Plug_dom_sf"/>
</dbReference>
<dbReference type="InterPro" id="IPR012910">
    <property type="entry name" value="Plug_dom"/>
</dbReference>
<evidence type="ECO:0000256" key="6">
    <source>
        <dbReference type="ARBA" id="ARBA00023136"/>
    </source>
</evidence>
<evidence type="ECO:0000256" key="7">
    <source>
        <dbReference type="ARBA" id="ARBA00023237"/>
    </source>
</evidence>
<dbReference type="RefSeq" id="WP_185980770.1">
    <property type="nucleotide sequence ID" value="NZ_CP060204.1"/>
</dbReference>
<feature type="domain" description="TonB-dependent receptor-like beta-barrel" evidence="11">
    <location>
        <begin position="222"/>
        <end position="660"/>
    </location>
</feature>
<evidence type="ECO:0000259" key="11">
    <source>
        <dbReference type="Pfam" id="PF00593"/>
    </source>
</evidence>
<protein>
    <submittedName>
        <fullName evidence="13">TonB-dependent copper receptor</fullName>
    </submittedName>
</protein>
<evidence type="ECO:0000313" key="14">
    <source>
        <dbReference type="Proteomes" id="UP000515480"/>
    </source>
</evidence>